<accession>A0A2P8CJW8</accession>
<gene>
    <name evidence="8" type="ORF">CLV93_101221</name>
    <name evidence="7" type="ORF">JCM18694_01360</name>
</gene>
<evidence type="ECO:0000256" key="1">
    <source>
        <dbReference type="ARBA" id="ARBA00001947"/>
    </source>
</evidence>
<comment type="cofactor">
    <cofactor evidence="1">
        <name>Zn(2+)</name>
        <dbReference type="ChEBI" id="CHEBI:29105"/>
    </cofactor>
</comment>
<sequence>MNLSIEKLHSDAYRLLQDMIGIPSLSRDEDAVATFLENQVKEWGFSPFRQGNNLWLKNRNWQDGKPVVLFNSHIDTVKPANGWTNDPFTPVVQNGKLTGLGSNDAGASVVAQLAAFRYFDKLSELPFNLIWSATAEEEISGTNGVASILEGLGPIDLGLVGEPTGMNLAIAEKGLLVIDAEAVGKTGHAARNEGVNAIYKALDDIQHLLDFKFPEESPVLGPVKTTVTQIEAGHQHNVVPDSCKFVIDVRTNECYSNEEVFDMLSGLLESNLKARSYRLNSSGIPLDHPLVKRGVELGLETYGSPTTSDQAVIPYTTVKVGPGDSARSHTPDEYILEEEIRNGIDIYIRLLEDLKLM</sequence>
<dbReference type="PROSITE" id="PS00758">
    <property type="entry name" value="ARGE_DAPE_CPG2_1"/>
    <property type="match status" value="1"/>
</dbReference>
<dbReference type="SUPFAM" id="SSF55031">
    <property type="entry name" value="Bacterial exopeptidase dimerisation domain"/>
    <property type="match status" value="1"/>
</dbReference>
<dbReference type="Gene3D" id="3.40.630.10">
    <property type="entry name" value="Zn peptidases"/>
    <property type="match status" value="2"/>
</dbReference>
<dbReference type="Proteomes" id="UP000396862">
    <property type="component" value="Unassembled WGS sequence"/>
</dbReference>
<dbReference type="RefSeq" id="WP_106540324.1">
    <property type="nucleotide sequence ID" value="NZ_BLAU01000001.1"/>
</dbReference>
<name>A0A2P8CJW8_9BACT</name>
<dbReference type="InterPro" id="IPR036264">
    <property type="entry name" value="Bact_exopeptidase_dim_dom"/>
</dbReference>
<keyword evidence="5" id="KW-0170">Cobalt</keyword>
<organism evidence="8 9">
    <name type="scientific">Prolixibacter denitrificans</name>
    <dbReference type="NCBI Taxonomy" id="1541063"/>
    <lineage>
        <taxon>Bacteria</taxon>
        <taxon>Pseudomonadati</taxon>
        <taxon>Bacteroidota</taxon>
        <taxon>Bacteroidia</taxon>
        <taxon>Marinilabiliales</taxon>
        <taxon>Prolixibacteraceae</taxon>
        <taxon>Prolixibacter</taxon>
    </lineage>
</organism>
<dbReference type="EMBL" id="BLAU01000001">
    <property type="protein sequence ID" value="GET19890.1"/>
    <property type="molecule type" value="Genomic_DNA"/>
</dbReference>
<dbReference type="Proteomes" id="UP000240621">
    <property type="component" value="Unassembled WGS sequence"/>
</dbReference>
<evidence type="ECO:0000313" key="8">
    <source>
        <dbReference type="EMBL" id="PSK85268.1"/>
    </source>
</evidence>
<keyword evidence="4" id="KW-0862">Zinc</keyword>
<dbReference type="InterPro" id="IPR011650">
    <property type="entry name" value="Peptidase_M20_dimer"/>
</dbReference>
<dbReference type="PANTHER" id="PTHR43808">
    <property type="entry name" value="ACETYLORNITHINE DEACETYLASE"/>
    <property type="match status" value="1"/>
</dbReference>
<reference evidence="7 10" key="2">
    <citation type="submission" date="2019-10" db="EMBL/GenBank/DDBJ databases">
        <title>Prolixibacter strains distinguished by the presence of nitrate reductase genes were adept at nitrate-dependent anaerobic corrosion of metallic iron and carbon steel.</title>
        <authorList>
            <person name="Iino T."/>
            <person name="Shono N."/>
            <person name="Ito K."/>
            <person name="Nakamura R."/>
            <person name="Sueoka K."/>
            <person name="Harayama S."/>
            <person name="Ohkuma M."/>
        </authorList>
    </citation>
    <scope>NUCLEOTIDE SEQUENCE [LARGE SCALE GENOMIC DNA]</scope>
    <source>
        <strain evidence="7 10">MIC1-1</strain>
    </source>
</reference>
<evidence type="ECO:0000256" key="2">
    <source>
        <dbReference type="ARBA" id="ARBA00022723"/>
    </source>
</evidence>
<dbReference type="InterPro" id="IPR002933">
    <property type="entry name" value="Peptidase_M20"/>
</dbReference>
<keyword evidence="3" id="KW-0378">Hydrolase</keyword>
<reference evidence="8 9" key="1">
    <citation type="submission" date="2018-03" db="EMBL/GenBank/DDBJ databases">
        <title>Genomic Encyclopedia of Archaeal and Bacterial Type Strains, Phase II (KMG-II): from individual species to whole genera.</title>
        <authorList>
            <person name="Goeker M."/>
        </authorList>
    </citation>
    <scope>NUCLEOTIDE SEQUENCE [LARGE SCALE GENOMIC DNA]</scope>
    <source>
        <strain evidence="8 9">DSM 27267</strain>
    </source>
</reference>
<evidence type="ECO:0000259" key="6">
    <source>
        <dbReference type="Pfam" id="PF07687"/>
    </source>
</evidence>
<keyword evidence="10" id="KW-1185">Reference proteome</keyword>
<comment type="caution">
    <text evidence="8">The sequence shown here is derived from an EMBL/GenBank/DDBJ whole genome shotgun (WGS) entry which is preliminary data.</text>
</comment>
<dbReference type="PANTHER" id="PTHR43808:SF31">
    <property type="entry name" value="N-ACETYL-L-CITRULLINE DEACETYLASE"/>
    <property type="match status" value="1"/>
</dbReference>
<proteinExistence type="predicted"/>
<dbReference type="InterPro" id="IPR001261">
    <property type="entry name" value="ArgE/DapE_CS"/>
</dbReference>
<dbReference type="GO" id="GO:0046872">
    <property type="term" value="F:metal ion binding"/>
    <property type="evidence" value="ECO:0007669"/>
    <property type="project" value="UniProtKB-KW"/>
</dbReference>
<dbReference type="AlphaFoldDB" id="A0A2P8CJW8"/>
<evidence type="ECO:0000313" key="9">
    <source>
        <dbReference type="Proteomes" id="UP000240621"/>
    </source>
</evidence>
<dbReference type="GO" id="GO:0006526">
    <property type="term" value="P:L-arginine biosynthetic process"/>
    <property type="evidence" value="ECO:0007669"/>
    <property type="project" value="TreeGrafter"/>
</dbReference>
<dbReference type="Pfam" id="PF01546">
    <property type="entry name" value="Peptidase_M20"/>
    <property type="match status" value="1"/>
</dbReference>
<dbReference type="SUPFAM" id="SSF53187">
    <property type="entry name" value="Zn-dependent exopeptidases"/>
    <property type="match status" value="1"/>
</dbReference>
<feature type="domain" description="Peptidase M20 dimerisation" evidence="6">
    <location>
        <begin position="170"/>
        <end position="273"/>
    </location>
</feature>
<dbReference type="EMBL" id="PYGC01000001">
    <property type="protein sequence ID" value="PSK85268.1"/>
    <property type="molecule type" value="Genomic_DNA"/>
</dbReference>
<keyword evidence="2" id="KW-0479">Metal-binding</keyword>
<dbReference type="InterPro" id="IPR050072">
    <property type="entry name" value="Peptidase_M20A"/>
</dbReference>
<evidence type="ECO:0000313" key="7">
    <source>
        <dbReference type="EMBL" id="GET19890.1"/>
    </source>
</evidence>
<evidence type="ECO:0000256" key="4">
    <source>
        <dbReference type="ARBA" id="ARBA00022833"/>
    </source>
</evidence>
<dbReference type="OrthoDB" id="9792335at2"/>
<dbReference type="CDD" id="cd05651">
    <property type="entry name" value="M20_ArgE_DapE-like"/>
    <property type="match status" value="1"/>
</dbReference>
<evidence type="ECO:0000256" key="3">
    <source>
        <dbReference type="ARBA" id="ARBA00022801"/>
    </source>
</evidence>
<evidence type="ECO:0000313" key="10">
    <source>
        <dbReference type="Proteomes" id="UP000396862"/>
    </source>
</evidence>
<evidence type="ECO:0000256" key="5">
    <source>
        <dbReference type="ARBA" id="ARBA00023285"/>
    </source>
</evidence>
<dbReference type="GO" id="GO:0008777">
    <property type="term" value="F:acetylornithine deacetylase activity"/>
    <property type="evidence" value="ECO:0007669"/>
    <property type="project" value="TreeGrafter"/>
</dbReference>
<protein>
    <submittedName>
        <fullName evidence="8">Acetylornithine deacetylase</fullName>
    </submittedName>
</protein>
<dbReference type="Pfam" id="PF07687">
    <property type="entry name" value="M20_dimer"/>
    <property type="match status" value="1"/>
</dbReference>